<gene>
    <name evidence="2" type="ORF">DZ858_08350</name>
</gene>
<dbReference type="Pfam" id="PF00535">
    <property type="entry name" value="Glycos_transf_2"/>
    <property type="match status" value="1"/>
</dbReference>
<evidence type="ECO:0000259" key="1">
    <source>
        <dbReference type="Pfam" id="PF00535"/>
    </source>
</evidence>
<sequence>MSKLFKSPKLVIWMVTYNHEKYIEQAVESIMAQQTNFDFQLFIGEDCSTDNTRNICLELKNKYPDAIKLVLNNKNIGSNKNGMSMYDLCYKSNAKYIALCEGDDYWTDSFKLQKQVDFLEANPDYEVCFTNINIINDKGEETKEQLITTSPKTTYTQKDLPLRVPTLTRVFKNRDFSNLQIAPGMDTIILLYQAQFGKIKYIDEITGTYRQHDSGAYTSKSKAKRKEHNFLTLFGCLQLLKPPLLYKYYGMLFKKLVELKRLNSALFKKRQSQLKKEYKSKKSSFSKKEQRNIAIGFLLLKTPFFEHSKLLSKVILILLNRKFIY</sequence>
<dbReference type="OrthoDB" id="199095at2"/>
<dbReference type="EMBL" id="QVID01000001">
    <property type="protein sequence ID" value="RFN60045.1"/>
    <property type="molecule type" value="Genomic_DNA"/>
</dbReference>
<name>A0A3E1QD22_9FLAO</name>
<keyword evidence="3" id="KW-1185">Reference proteome</keyword>
<comment type="caution">
    <text evidence="2">The sequence shown here is derived from an EMBL/GenBank/DDBJ whole genome shotgun (WGS) entry which is preliminary data.</text>
</comment>
<dbReference type="PANTHER" id="PTHR22916:SF3">
    <property type="entry name" value="UDP-GLCNAC:BETAGAL BETA-1,3-N-ACETYLGLUCOSAMINYLTRANSFERASE-LIKE PROTEIN 1"/>
    <property type="match status" value="1"/>
</dbReference>
<dbReference type="Gene3D" id="3.90.550.10">
    <property type="entry name" value="Spore Coat Polysaccharide Biosynthesis Protein SpsA, Chain A"/>
    <property type="match status" value="1"/>
</dbReference>
<reference evidence="2 3" key="1">
    <citation type="journal article" date="2007" name="Int. J. Syst. Evol. Microbiol.">
        <title>Marixanthomonas ophiurae gen. nov., sp. nov., a marine bacterium of the family Flavobacteriaceae isolated from a deep-sea brittle star.</title>
        <authorList>
            <person name="Romanenko L.A."/>
            <person name="Uchino M."/>
            <person name="Frolova G.M."/>
            <person name="Mikhailov V.V."/>
        </authorList>
    </citation>
    <scope>NUCLEOTIDE SEQUENCE [LARGE SCALE GENOMIC DNA]</scope>
    <source>
        <strain evidence="2 3">KMM 3046</strain>
    </source>
</reference>
<evidence type="ECO:0000313" key="2">
    <source>
        <dbReference type="EMBL" id="RFN60045.1"/>
    </source>
</evidence>
<dbReference type="SUPFAM" id="SSF53448">
    <property type="entry name" value="Nucleotide-diphospho-sugar transferases"/>
    <property type="match status" value="1"/>
</dbReference>
<accession>A0A3E1QD22</accession>
<protein>
    <submittedName>
        <fullName evidence="2">Glycosyltransferase</fullName>
    </submittedName>
</protein>
<dbReference type="InterPro" id="IPR001173">
    <property type="entry name" value="Glyco_trans_2-like"/>
</dbReference>
<evidence type="ECO:0000313" key="3">
    <source>
        <dbReference type="Proteomes" id="UP000261082"/>
    </source>
</evidence>
<dbReference type="PANTHER" id="PTHR22916">
    <property type="entry name" value="GLYCOSYLTRANSFERASE"/>
    <property type="match status" value="1"/>
</dbReference>
<dbReference type="AlphaFoldDB" id="A0A3E1QD22"/>
<dbReference type="InterPro" id="IPR029044">
    <property type="entry name" value="Nucleotide-diphossugar_trans"/>
</dbReference>
<keyword evidence="2" id="KW-0808">Transferase</keyword>
<organism evidence="2 3">
    <name type="scientific">Marixanthomonas ophiurae</name>
    <dbReference type="NCBI Taxonomy" id="387659"/>
    <lineage>
        <taxon>Bacteria</taxon>
        <taxon>Pseudomonadati</taxon>
        <taxon>Bacteroidota</taxon>
        <taxon>Flavobacteriia</taxon>
        <taxon>Flavobacteriales</taxon>
        <taxon>Flavobacteriaceae</taxon>
        <taxon>Marixanthomonas</taxon>
    </lineage>
</organism>
<dbReference type="Proteomes" id="UP000261082">
    <property type="component" value="Unassembled WGS sequence"/>
</dbReference>
<feature type="domain" description="Glycosyltransferase 2-like" evidence="1">
    <location>
        <begin position="13"/>
        <end position="159"/>
    </location>
</feature>
<proteinExistence type="predicted"/>
<dbReference type="GO" id="GO:0016758">
    <property type="term" value="F:hexosyltransferase activity"/>
    <property type="evidence" value="ECO:0007669"/>
    <property type="project" value="UniProtKB-ARBA"/>
</dbReference>
<dbReference type="RefSeq" id="WP_117159104.1">
    <property type="nucleotide sequence ID" value="NZ_QVID01000001.1"/>
</dbReference>